<dbReference type="InterPro" id="IPR050248">
    <property type="entry name" value="Polysacc_deacetylase_ArnD"/>
</dbReference>
<evidence type="ECO:0000313" key="3">
    <source>
        <dbReference type="Proteomes" id="UP000094652"/>
    </source>
</evidence>
<dbReference type="PANTHER" id="PTHR10587:SF128">
    <property type="entry name" value="POLYSACCHARIDE DEACETYLASE PDAB-RELATED"/>
    <property type="match status" value="1"/>
</dbReference>
<sequence length="256" mass="29770">MSWRRLRIVLDLLLIIIVIFISIESKKNVNAISVNLDEHPIYSVDTEEKAISLTFDINWAEKDNLKSILQILDKYNVKGTFFIMGGWVNHSSDNVKKLKEINEGGHEIGNHSYKHPDFIKINETKLEEELKKTDEIIENNIGKKPKLFRFPSGSYNKQAVQRVKTLGYIPIQWNVDSVDWRERGQEKEYSRVMKGVAPGAILLFHNNAKYTPANLERIIKELKSQGYEFKTIGDLIYSKEYYIDENGIQHKKNNKD</sequence>
<keyword evidence="3" id="KW-1185">Reference proteome</keyword>
<accession>A0A1D7XKZ2</accession>
<dbReference type="PROSITE" id="PS51677">
    <property type="entry name" value="NODB"/>
    <property type="match status" value="1"/>
</dbReference>
<dbReference type="Gene3D" id="3.20.20.370">
    <property type="entry name" value="Glycoside hydrolase/deacetylase"/>
    <property type="match status" value="1"/>
</dbReference>
<organism evidence="2 3">
    <name type="scientific">Clostridium taeniosporum</name>
    <dbReference type="NCBI Taxonomy" id="394958"/>
    <lineage>
        <taxon>Bacteria</taxon>
        <taxon>Bacillati</taxon>
        <taxon>Bacillota</taxon>
        <taxon>Clostridia</taxon>
        <taxon>Eubacteriales</taxon>
        <taxon>Clostridiaceae</taxon>
        <taxon>Clostridium</taxon>
    </lineage>
</organism>
<dbReference type="GO" id="GO:0016810">
    <property type="term" value="F:hydrolase activity, acting on carbon-nitrogen (but not peptide) bonds"/>
    <property type="evidence" value="ECO:0007669"/>
    <property type="project" value="InterPro"/>
</dbReference>
<dbReference type="GO" id="GO:0005975">
    <property type="term" value="P:carbohydrate metabolic process"/>
    <property type="evidence" value="ECO:0007669"/>
    <property type="project" value="InterPro"/>
</dbReference>
<dbReference type="AlphaFoldDB" id="A0A1D7XKZ2"/>
<dbReference type="PANTHER" id="PTHR10587">
    <property type="entry name" value="GLYCOSYL TRANSFERASE-RELATED"/>
    <property type="match status" value="1"/>
</dbReference>
<dbReference type="InterPro" id="IPR002509">
    <property type="entry name" value="NODB_dom"/>
</dbReference>
<gene>
    <name evidence="2" type="ORF">BGI42_09750</name>
</gene>
<evidence type="ECO:0000313" key="2">
    <source>
        <dbReference type="EMBL" id="AOR23994.2"/>
    </source>
</evidence>
<dbReference type="RefSeq" id="WP_105165915.1">
    <property type="nucleotide sequence ID" value="NZ_CP017253.2"/>
</dbReference>
<dbReference type="CDD" id="cd10917">
    <property type="entry name" value="CE4_NodB_like_6s_7s"/>
    <property type="match status" value="1"/>
</dbReference>
<dbReference type="GO" id="GO:0016020">
    <property type="term" value="C:membrane"/>
    <property type="evidence" value="ECO:0007669"/>
    <property type="project" value="TreeGrafter"/>
</dbReference>
<dbReference type="KEGG" id="ctae:BGI42_09750"/>
<dbReference type="EMBL" id="CP017253">
    <property type="protein sequence ID" value="AOR23994.2"/>
    <property type="molecule type" value="Genomic_DNA"/>
</dbReference>
<name>A0A1D7XKZ2_9CLOT</name>
<dbReference type="STRING" id="394958.BGI42_09750"/>
<dbReference type="Proteomes" id="UP000094652">
    <property type="component" value="Chromosome"/>
</dbReference>
<dbReference type="Pfam" id="PF01522">
    <property type="entry name" value="Polysacc_deac_1"/>
    <property type="match status" value="1"/>
</dbReference>
<dbReference type="InterPro" id="IPR011330">
    <property type="entry name" value="Glyco_hydro/deAcase_b/a-brl"/>
</dbReference>
<reference evidence="3" key="1">
    <citation type="submission" date="2016-09" db="EMBL/GenBank/DDBJ databases">
        <title>Genomics of Clostridium taeniosporum, an organism which forms endospores with ribbon-like appendages.</title>
        <authorList>
            <person name="Walker J.R."/>
        </authorList>
    </citation>
    <scope>NUCLEOTIDE SEQUENCE [LARGE SCALE GENOMIC DNA]</scope>
    <source>
        <strain evidence="3">1/k</strain>
    </source>
</reference>
<evidence type="ECO:0000259" key="1">
    <source>
        <dbReference type="PROSITE" id="PS51677"/>
    </source>
</evidence>
<dbReference type="OrthoDB" id="9806342at2"/>
<proteinExistence type="predicted"/>
<feature type="domain" description="NodB homology" evidence="1">
    <location>
        <begin position="49"/>
        <end position="230"/>
    </location>
</feature>
<dbReference type="SUPFAM" id="SSF88713">
    <property type="entry name" value="Glycoside hydrolase/deacetylase"/>
    <property type="match status" value="1"/>
</dbReference>
<protein>
    <submittedName>
        <fullName evidence="2">Deacetylase</fullName>
    </submittedName>
</protein>